<reference evidence="2" key="3">
    <citation type="submission" date="2018-08" db="UniProtKB">
        <authorList>
            <consortium name="EnsemblPlants"/>
        </authorList>
    </citation>
    <scope>IDENTIFICATION</scope>
    <source>
        <strain evidence="2">cv. Bd21</strain>
    </source>
</reference>
<gene>
    <name evidence="1" type="ORF">BRADI_5g22426v3</name>
</gene>
<reference evidence="1" key="2">
    <citation type="submission" date="2017-06" db="EMBL/GenBank/DDBJ databases">
        <title>WGS assembly of Brachypodium distachyon.</title>
        <authorList>
            <consortium name="The International Brachypodium Initiative"/>
            <person name="Lucas S."/>
            <person name="Harmon-Smith M."/>
            <person name="Lail K."/>
            <person name="Tice H."/>
            <person name="Grimwood J."/>
            <person name="Bruce D."/>
            <person name="Barry K."/>
            <person name="Shu S."/>
            <person name="Lindquist E."/>
            <person name="Wang M."/>
            <person name="Pitluck S."/>
            <person name="Vogel J.P."/>
            <person name="Garvin D.F."/>
            <person name="Mockler T.C."/>
            <person name="Schmutz J."/>
            <person name="Rokhsar D."/>
            <person name="Bevan M.W."/>
        </authorList>
    </citation>
    <scope>NUCLEOTIDE SEQUENCE</scope>
    <source>
        <strain evidence="1">Bd21</strain>
    </source>
</reference>
<keyword evidence="3" id="KW-1185">Reference proteome</keyword>
<name>A0A0Q3EA43_BRADI</name>
<evidence type="ECO:0000313" key="3">
    <source>
        <dbReference type="Proteomes" id="UP000008810"/>
    </source>
</evidence>
<dbReference type="EnsemblPlants" id="KQJ84718">
    <property type="protein sequence ID" value="KQJ84718"/>
    <property type="gene ID" value="BRADI_5g22426v3"/>
</dbReference>
<dbReference type="Gramene" id="KQJ84718">
    <property type="protein sequence ID" value="KQJ84718"/>
    <property type="gene ID" value="BRADI_5g22426v3"/>
</dbReference>
<evidence type="ECO:0000313" key="2">
    <source>
        <dbReference type="EnsemblPlants" id="KQJ84718"/>
    </source>
</evidence>
<dbReference type="EMBL" id="CM000884">
    <property type="protein sequence ID" value="KQJ84718.1"/>
    <property type="molecule type" value="Genomic_DNA"/>
</dbReference>
<dbReference type="Proteomes" id="UP000008810">
    <property type="component" value="Chromosome 5"/>
</dbReference>
<accession>A0A0Q3EA43</accession>
<organism evidence="1">
    <name type="scientific">Brachypodium distachyon</name>
    <name type="common">Purple false brome</name>
    <name type="synonym">Trachynia distachya</name>
    <dbReference type="NCBI Taxonomy" id="15368"/>
    <lineage>
        <taxon>Eukaryota</taxon>
        <taxon>Viridiplantae</taxon>
        <taxon>Streptophyta</taxon>
        <taxon>Embryophyta</taxon>
        <taxon>Tracheophyta</taxon>
        <taxon>Spermatophyta</taxon>
        <taxon>Magnoliopsida</taxon>
        <taxon>Liliopsida</taxon>
        <taxon>Poales</taxon>
        <taxon>Poaceae</taxon>
        <taxon>BOP clade</taxon>
        <taxon>Pooideae</taxon>
        <taxon>Stipodae</taxon>
        <taxon>Brachypodieae</taxon>
        <taxon>Brachypodium</taxon>
    </lineage>
</organism>
<dbReference type="AlphaFoldDB" id="A0A0Q3EA43"/>
<protein>
    <submittedName>
        <fullName evidence="1 2">Uncharacterized protein</fullName>
    </submittedName>
</protein>
<dbReference type="InParanoid" id="A0A0Q3EA43"/>
<evidence type="ECO:0000313" key="1">
    <source>
        <dbReference type="EMBL" id="KQJ84718.1"/>
    </source>
</evidence>
<proteinExistence type="predicted"/>
<sequence>MSPRGFRSSSSLLAATLRRSRERRCWPRVASLALLPPLAATDEAYRATCSASLRLALASCPRQADSLLDSFHMLPILMTVCLSTRVVLMPASVVAQHAQH</sequence>
<reference evidence="1 2" key="1">
    <citation type="journal article" date="2010" name="Nature">
        <title>Genome sequencing and analysis of the model grass Brachypodium distachyon.</title>
        <authorList>
            <consortium name="International Brachypodium Initiative"/>
        </authorList>
    </citation>
    <scope>NUCLEOTIDE SEQUENCE [LARGE SCALE GENOMIC DNA]</scope>
    <source>
        <strain evidence="1 2">Bd21</strain>
    </source>
</reference>